<proteinExistence type="predicted"/>
<reference evidence="1 2" key="1">
    <citation type="submission" date="2016-11" db="EMBL/GenBank/DDBJ databases">
        <authorList>
            <person name="Jaros S."/>
            <person name="Januszkiewicz K."/>
            <person name="Wedrychowicz H."/>
        </authorList>
    </citation>
    <scope>NUCLEOTIDE SEQUENCE [LARGE SCALE GENOMIC DNA]</scope>
    <source>
        <strain evidence="1 2">GAS242</strain>
    </source>
</reference>
<protein>
    <submittedName>
        <fullName evidence="1">Predicted RNA methylase</fullName>
    </submittedName>
</protein>
<dbReference type="RefSeq" id="WP_079568337.1">
    <property type="nucleotide sequence ID" value="NZ_LT670818.1"/>
</dbReference>
<keyword evidence="1" id="KW-0808">Transferase</keyword>
<dbReference type="InterPro" id="IPR029063">
    <property type="entry name" value="SAM-dependent_MTases_sf"/>
</dbReference>
<dbReference type="AlphaFoldDB" id="A0A1M5PB62"/>
<dbReference type="Proteomes" id="UP000190675">
    <property type="component" value="Chromosome I"/>
</dbReference>
<evidence type="ECO:0000313" key="1">
    <source>
        <dbReference type="EMBL" id="SHG98972.1"/>
    </source>
</evidence>
<dbReference type="Gene3D" id="3.40.50.150">
    <property type="entry name" value="Vaccinia Virus protein VP39"/>
    <property type="match status" value="1"/>
</dbReference>
<name>A0A1M5PB62_9BRAD</name>
<sequence>MAEEDLGAQLQAVDRWASRKRRSIEFLQQNGISGLFAKVRAAGIRGTSEFIKRQLRYHVCSFLGARWDRKYGVDTSGQIDLIDIDVVGSNKDGGYSSVSTSPSAYAILSAFFPTDWKGFRFVDVGCGKGRVLMLAALQGFDTILGIEFAPLICQVAEQNLVHFSGRRPAKWSIVNADASAVVLPSDMPLLIYSFNPFNAEIWERFVPVLVKAREANNNPLCLVLSGTMPDALRAAATVIEGSARFRMRAHGVTPFFLDAYAPYHYWVFDAI</sequence>
<dbReference type="EMBL" id="LT670818">
    <property type="protein sequence ID" value="SHG98972.1"/>
    <property type="molecule type" value="Genomic_DNA"/>
</dbReference>
<organism evidence="1 2">
    <name type="scientific">Bradyrhizobium erythrophlei</name>
    <dbReference type="NCBI Taxonomy" id="1437360"/>
    <lineage>
        <taxon>Bacteria</taxon>
        <taxon>Pseudomonadati</taxon>
        <taxon>Pseudomonadota</taxon>
        <taxon>Alphaproteobacteria</taxon>
        <taxon>Hyphomicrobiales</taxon>
        <taxon>Nitrobacteraceae</taxon>
        <taxon>Bradyrhizobium</taxon>
    </lineage>
</organism>
<keyword evidence="1" id="KW-0489">Methyltransferase</keyword>
<accession>A0A1M5PB62</accession>
<dbReference type="GO" id="GO:0032259">
    <property type="term" value="P:methylation"/>
    <property type="evidence" value="ECO:0007669"/>
    <property type="project" value="UniProtKB-KW"/>
</dbReference>
<dbReference type="SUPFAM" id="SSF53335">
    <property type="entry name" value="S-adenosyl-L-methionine-dependent methyltransferases"/>
    <property type="match status" value="1"/>
</dbReference>
<dbReference type="CDD" id="cd02440">
    <property type="entry name" value="AdoMet_MTases"/>
    <property type="match status" value="1"/>
</dbReference>
<gene>
    <name evidence="1" type="ORF">SAMN05444169_5139</name>
</gene>
<dbReference type="GO" id="GO:0008168">
    <property type="term" value="F:methyltransferase activity"/>
    <property type="evidence" value="ECO:0007669"/>
    <property type="project" value="UniProtKB-KW"/>
</dbReference>
<evidence type="ECO:0000313" key="2">
    <source>
        <dbReference type="Proteomes" id="UP000190675"/>
    </source>
</evidence>
<dbReference type="OrthoDB" id="9780095at2"/>